<feature type="region of interest" description="Disordered" evidence="1">
    <location>
        <begin position="1"/>
        <end position="26"/>
    </location>
</feature>
<proteinExistence type="predicted"/>
<protein>
    <submittedName>
        <fullName evidence="2">Uncharacterized protein</fullName>
    </submittedName>
</protein>
<accession>A0A8S3BPX7</accession>
<dbReference type="EMBL" id="CAJOBI010154397">
    <property type="protein sequence ID" value="CAF4824917.1"/>
    <property type="molecule type" value="Genomic_DNA"/>
</dbReference>
<dbReference type="AlphaFoldDB" id="A0A8S3BPX7"/>
<gene>
    <name evidence="2" type="ORF">SMN809_LOCUS48210</name>
</gene>
<comment type="caution">
    <text evidence="2">The sequence shown here is derived from an EMBL/GenBank/DDBJ whole genome shotgun (WGS) entry which is preliminary data.</text>
</comment>
<dbReference type="Proteomes" id="UP000676336">
    <property type="component" value="Unassembled WGS sequence"/>
</dbReference>
<evidence type="ECO:0000313" key="3">
    <source>
        <dbReference type="Proteomes" id="UP000676336"/>
    </source>
</evidence>
<name>A0A8S3BPX7_9BILA</name>
<evidence type="ECO:0000256" key="1">
    <source>
        <dbReference type="SAM" id="MobiDB-lite"/>
    </source>
</evidence>
<evidence type="ECO:0000313" key="2">
    <source>
        <dbReference type="EMBL" id="CAF4824917.1"/>
    </source>
</evidence>
<feature type="region of interest" description="Disordered" evidence="1">
    <location>
        <begin position="85"/>
        <end position="113"/>
    </location>
</feature>
<feature type="non-terminal residue" evidence="2">
    <location>
        <position position="1"/>
    </location>
</feature>
<sequence length="113" mass="12619">MVSKKIATEKKGGAQQKQRAEEKSEQMVLIRDEASQTLMIVDTGMQITWYDDSDEQIIGPILAIECTKAMATIKKTLGITKENITKPNTEEQQPLHSTITIGDNNIPHSQLHD</sequence>
<reference evidence="2" key="1">
    <citation type="submission" date="2021-02" db="EMBL/GenBank/DDBJ databases">
        <authorList>
            <person name="Nowell W R."/>
        </authorList>
    </citation>
    <scope>NUCLEOTIDE SEQUENCE</scope>
</reference>
<organism evidence="2 3">
    <name type="scientific">Rotaria magnacalcarata</name>
    <dbReference type="NCBI Taxonomy" id="392030"/>
    <lineage>
        <taxon>Eukaryota</taxon>
        <taxon>Metazoa</taxon>
        <taxon>Spiralia</taxon>
        <taxon>Gnathifera</taxon>
        <taxon>Rotifera</taxon>
        <taxon>Eurotatoria</taxon>
        <taxon>Bdelloidea</taxon>
        <taxon>Philodinida</taxon>
        <taxon>Philodinidae</taxon>
        <taxon>Rotaria</taxon>
    </lineage>
</organism>